<evidence type="ECO:0000256" key="1">
    <source>
        <dbReference type="SAM" id="SignalP"/>
    </source>
</evidence>
<gene>
    <name evidence="2" type="ORF">Pan97_01770</name>
</gene>
<organism evidence="2 3">
    <name type="scientific">Bremerella volcania</name>
    <dbReference type="NCBI Taxonomy" id="2527984"/>
    <lineage>
        <taxon>Bacteria</taxon>
        <taxon>Pseudomonadati</taxon>
        <taxon>Planctomycetota</taxon>
        <taxon>Planctomycetia</taxon>
        <taxon>Pirellulales</taxon>
        <taxon>Pirellulaceae</taxon>
        <taxon>Bremerella</taxon>
    </lineage>
</organism>
<accession>A0A518C1V8</accession>
<keyword evidence="1" id="KW-0732">Signal</keyword>
<name>A0A518C1V8_9BACT</name>
<proteinExistence type="predicted"/>
<dbReference type="OrthoDB" id="329081at2"/>
<dbReference type="KEGG" id="bvo:Pan97_01770"/>
<dbReference type="RefSeq" id="WP_144969860.1">
    <property type="nucleotide sequence ID" value="NZ_CP036289.1"/>
</dbReference>
<evidence type="ECO:0008006" key="4">
    <source>
        <dbReference type="Google" id="ProtNLM"/>
    </source>
</evidence>
<protein>
    <recommendedName>
        <fullName evidence="4">DUF2147 domain-containing protein</fullName>
    </recommendedName>
</protein>
<reference evidence="3" key="1">
    <citation type="submission" date="2019-02" db="EMBL/GenBank/DDBJ databases">
        <title>Deep-cultivation of Planctomycetes and their phenomic and genomic characterization uncovers novel biology.</title>
        <authorList>
            <person name="Wiegand S."/>
            <person name="Jogler M."/>
            <person name="Boedeker C."/>
            <person name="Pinto D."/>
            <person name="Vollmers J."/>
            <person name="Rivas-Marin E."/>
            <person name="Kohn T."/>
            <person name="Peeters S.H."/>
            <person name="Heuer A."/>
            <person name="Rast P."/>
            <person name="Oberbeckmann S."/>
            <person name="Bunk B."/>
            <person name="Jeske O."/>
            <person name="Meyerdierks A."/>
            <person name="Storesund J.E."/>
            <person name="Kallscheuer N."/>
            <person name="Luecker S."/>
            <person name="Lage O.M."/>
            <person name="Pohl T."/>
            <person name="Merkel B.J."/>
            <person name="Hornburger P."/>
            <person name="Mueller R.-W."/>
            <person name="Bruemmer F."/>
            <person name="Labrenz M."/>
            <person name="Spormann A.M."/>
            <person name="Op den Camp H."/>
            <person name="Overmann J."/>
            <person name="Amann R."/>
            <person name="Jetten M.S.M."/>
            <person name="Mascher T."/>
            <person name="Medema M.H."/>
            <person name="Devos D.P."/>
            <person name="Kaster A.-K."/>
            <person name="Ovreas L."/>
            <person name="Rohde M."/>
            <person name="Galperin M.Y."/>
            <person name="Jogler C."/>
        </authorList>
    </citation>
    <scope>NUCLEOTIDE SEQUENCE [LARGE SCALE GENOMIC DNA]</scope>
    <source>
        <strain evidence="3">Pan97</strain>
    </source>
</reference>
<evidence type="ECO:0000313" key="3">
    <source>
        <dbReference type="Proteomes" id="UP000318626"/>
    </source>
</evidence>
<feature type="chain" id="PRO_5022113911" description="DUF2147 domain-containing protein" evidence="1">
    <location>
        <begin position="24"/>
        <end position="132"/>
    </location>
</feature>
<dbReference type="EMBL" id="CP036289">
    <property type="protein sequence ID" value="QDU73210.1"/>
    <property type="molecule type" value="Genomic_DNA"/>
</dbReference>
<feature type="signal peptide" evidence="1">
    <location>
        <begin position="1"/>
        <end position="23"/>
    </location>
</feature>
<evidence type="ECO:0000313" key="2">
    <source>
        <dbReference type="EMBL" id="QDU73210.1"/>
    </source>
</evidence>
<sequence length="132" mass="14147" precursor="true">MVRLAVALACVVTLLGSNAYAEAAPPDLAGKYQCVGTSDAGGKYVGEVIVQKVNKGYRITWVVGKTKYDGIGFVDEDRLSVAWTLNTPKGVAIGVVSYKIKENGTLVGKWTDPSLKGIYDETLVPIVENRLI</sequence>
<keyword evidence="3" id="KW-1185">Reference proteome</keyword>
<dbReference type="AlphaFoldDB" id="A0A518C1V8"/>
<dbReference type="Proteomes" id="UP000318626">
    <property type="component" value="Chromosome"/>
</dbReference>